<dbReference type="GO" id="GO:0016757">
    <property type="term" value="F:glycosyltransferase activity"/>
    <property type="evidence" value="ECO:0007669"/>
    <property type="project" value="InterPro"/>
</dbReference>
<dbReference type="Proteomes" id="UP000376575">
    <property type="component" value="Unassembled WGS sequence"/>
</dbReference>
<dbReference type="Gene3D" id="3.90.550.10">
    <property type="entry name" value="Spore Coat Polysaccharide Biosynthesis Protein SpsA, Chain A"/>
    <property type="match status" value="1"/>
</dbReference>
<evidence type="ECO:0000313" key="2">
    <source>
        <dbReference type="EMBL" id="GEA27904.1"/>
    </source>
</evidence>
<dbReference type="InterPro" id="IPR001296">
    <property type="entry name" value="Glyco_trans_1"/>
</dbReference>
<gene>
    <name evidence="2" type="ORF">MiAbW_02474</name>
</gene>
<accession>A0A5J4FB42</accession>
<proteinExistence type="predicted"/>
<reference evidence="2 3" key="1">
    <citation type="journal article" date="2019" name="FEMS Microbiol. Lett.">
        <title>A novel salt-tolerant genotype illuminates the sucrose gene evolution in freshwater bloom-forming cyanobacterium Microcystis aeruginosa.</title>
        <authorList>
            <person name="Tanabe Y."/>
            <person name="Yamaguchi H."/>
            <person name="Sano T."/>
            <person name="Kawachi M."/>
        </authorList>
    </citation>
    <scope>NUCLEOTIDE SEQUENCE [LARGE SCALE GENOMIC DNA]</scope>
    <source>
        <strain evidence="2 3">NIES-4325</strain>
    </source>
</reference>
<organism evidence="2 3">
    <name type="scientific">Microcystis aeruginosa NIES-4325</name>
    <dbReference type="NCBI Taxonomy" id="2569534"/>
    <lineage>
        <taxon>Bacteria</taxon>
        <taxon>Bacillati</taxon>
        <taxon>Cyanobacteriota</taxon>
        <taxon>Cyanophyceae</taxon>
        <taxon>Oscillatoriophycideae</taxon>
        <taxon>Chroococcales</taxon>
        <taxon>Microcystaceae</taxon>
        <taxon>Microcystis</taxon>
    </lineage>
</organism>
<dbReference type="EMBL" id="BJKP01000022">
    <property type="protein sequence ID" value="GEA27904.1"/>
    <property type="molecule type" value="Genomic_DNA"/>
</dbReference>
<name>A0A5J4FB42_MICAE</name>
<evidence type="ECO:0000259" key="1">
    <source>
        <dbReference type="Pfam" id="PF00534"/>
    </source>
</evidence>
<comment type="caution">
    <text evidence="2">The sequence shown here is derived from an EMBL/GenBank/DDBJ whole genome shotgun (WGS) entry which is preliminary data.</text>
</comment>
<dbReference type="SUPFAM" id="SSF53756">
    <property type="entry name" value="UDP-Glycosyltransferase/glycogen phosphorylase"/>
    <property type="match status" value="1"/>
</dbReference>
<feature type="domain" description="Glycosyl transferase family 1" evidence="1">
    <location>
        <begin position="614"/>
        <end position="728"/>
    </location>
</feature>
<sequence>MSQELEMKVESNLSSFASGQNQKTLAIITICSNNYFPYARVLFSSLRRYHPEAALFLCRADNKSNLELGIEGVKIIEVQDLDIPNFFDFAFRYDIMEFNTAVKPFVIRLLLEKWDFGRVIYLDPDIELFAPMTVVIEALAKGADFVLTPHITAPAETDYYPDDIAMMRSGIYNLGFLAVSNSESTLIFLHWWGRRLRFYCLNQIDRGIFVDQKFIDLLPSFCERVKILRHPNLNVAYWNLWQRNLEKTPEGWRVNGEPLIFFHFSGIDVKSHARLSKHTSRYKENLEPVLQNLISYYIAQLKQFGIKEIQMLDYGYGSFSNQVPITNLMRWCYREIEETWVDNPFQTFHKFLNEPYWQGAAKGLYPLTNLMYYFWAKESNLQKLFDLDDPDGRKNYAKWFIQNATEHRIDEYFVSPILDRFAEQFSLPRSSSSRRPIDPSECDVCVIGYLKAEMGVGQAGRSVLKSLATTGAKVQGFNVSVNVTARQSDRSVASLLSSIPDARVQIYSVNADQLAVVSEAVAPLCQRSPQYRINMPFWEISRFPSDWIASYGDFDEVWAPTRFIQASVQGTLDLPVVWMPPAVALTDFESVDRSQFNLPAEAFLFLFNFDFSSYSTRKNPLAVIEAYRLAFRRRPLKVATALAIKTMGRDADGKNLELLLKMTEEESDIIIINEQMTYSEVLSLMNCCDCYVSLHRSEGFGYTLAEAMLLGKPVIATDYSGTRDFVDQTTAFPVKYRLKSLERDDYPFGEGQKWADPDLDHAAWLMRRVIEDEPDTGRIALAGRHKIQSTYSPDLVGQRYLDRLRKIGVL</sequence>
<dbReference type="Gene3D" id="3.40.50.2000">
    <property type="entry name" value="Glycogen Phosphorylase B"/>
    <property type="match status" value="1"/>
</dbReference>
<dbReference type="PANTHER" id="PTHR46656">
    <property type="entry name" value="PUTATIVE-RELATED"/>
    <property type="match status" value="1"/>
</dbReference>
<dbReference type="InterPro" id="IPR029044">
    <property type="entry name" value="Nucleotide-diphossugar_trans"/>
</dbReference>
<evidence type="ECO:0000313" key="3">
    <source>
        <dbReference type="Proteomes" id="UP000376575"/>
    </source>
</evidence>
<protein>
    <recommendedName>
        <fullName evidence="1">Glycosyl transferase family 1 domain-containing protein</fullName>
    </recommendedName>
</protein>
<dbReference type="RefSeq" id="WP_202981356.1">
    <property type="nucleotide sequence ID" value="NZ_BJKP01000022.1"/>
</dbReference>
<dbReference type="CDD" id="cd03801">
    <property type="entry name" value="GT4_PimA-like"/>
    <property type="match status" value="1"/>
</dbReference>
<dbReference type="PANTHER" id="PTHR46656:SF3">
    <property type="entry name" value="PUTATIVE-RELATED"/>
    <property type="match status" value="1"/>
</dbReference>
<dbReference type="Pfam" id="PF00534">
    <property type="entry name" value="Glycos_transf_1"/>
    <property type="match status" value="1"/>
</dbReference>
<dbReference type="SUPFAM" id="SSF53448">
    <property type="entry name" value="Nucleotide-diphospho-sugar transferases"/>
    <property type="match status" value="1"/>
</dbReference>
<dbReference type="AlphaFoldDB" id="A0A5J4FB42"/>